<reference evidence="1 2" key="1">
    <citation type="journal article" date="2015" name="Mol. Plant Microbe Interact.">
        <title>Genome, transcriptome, and functional analyses of Penicillium expansum provide new insights into secondary metabolism and pathogenicity.</title>
        <authorList>
            <person name="Ballester A.R."/>
            <person name="Marcet-Houben M."/>
            <person name="Levin E."/>
            <person name="Sela N."/>
            <person name="Selma-Lazaro C."/>
            <person name="Carmona L."/>
            <person name="Wisniewski M."/>
            <person name="Droby S."/>
            <person name="Gonzalez-Candelas L."/>
            <person name="Gabaldon T."/>
        </authorList>
    </citation>
    <scope>NUCLEOTIDE SEQUENCE [LARGE SCALE GENOMIC DNA]</scope>
    <source>
        <strain evidence="1 2">MD-8</strain>
    </source>
</reference>
<gene>
    <name evidence="1" type="ORF">PEX2_091280</name>
</gene>
<dbReference type="AlphaFoldDB" id="A0A0A2K2W0"/>
<dbReference type="VEuPathDB" id="FungiDB:PEXP_066290"/>
<dbReference type="GeneID" id="27681818"/>
<name>A0A0A2K2W0_PENEN</name>
<dbReference type="EMBL" id="JQFZ01000111">
    <property type="protein sequence ID" value="KGO58750.1"/>
    <property type="molecule type" value="Genomic_DNA"/>
</dbReference>
<dbReference type="RefSeq" id="XP_016600114.1">
    <property type="nucleotide sequence ID" value="XM_016746398.1"/>
</dbReference>
<sequence length="50" mass="5839">MSTKTERERLGTYGVVPWLCLFLSSTLELYVRTTCFSKSKFPLYITSREV</sequence>
<keyword evidence="2" id="KW-1185">Reference proteome</keyword>
<evidence type="ECO:0000313" key="2">
    <source>
        <dbReference type="Proteomes" id="UP000030143"/>
    </source>
</evidence>
<evidence type="ECO:0000313" key="1">
    <source>
        <dbReference type="EMBL" id="KGO58750.1"/>
    </source>
</evidence>
<dbReference type="Proteomes" id="UP000030143">
    <property type="component" value="Unassembled WGS sequence"/>
</dbReference>
<accession>A0A0A2K2W0</accession>
<comment type="caution">
    <text evidence="1">The sequence shown here is derived from an EMBL/GenBank/DDBJ whole genome shotgun (WGS) entry which is preliminary data.</text>
</comment>
<proteinExistence type="predicted"/>
<dbReference type="HOGENOM" id="CLU_3125556_0_0_1"/>
<organism evidence="1 2">
    <name type="scientific">Penicillium expansum</name>
    <name type="common">Blue mold rot fungus</name>
    <dbReference type="NCBI Taxonomy" id="27334"/>
    <lineage>
        <taxon>Eukaryota</taxon>
        <taxon>Fungi</taxon>
        <taxon>Dikarya</taxon>
        <taxon>Ascomycota</taxon>
        <taxon>Pezizomycotina</taxon>
        <taxon>Eurotiomycetes</taxon>
        <taxon>Eurotiomycetidae</taxon>
        <taxon>Eurotiales</taxon>
        <taxon>Aspergillaceae</taxon>
        <taxon>Penicillium</taxon>
    </lineage>
</organism>
<protein>
    <submittedName>
        <fullName evidence="1">Uncharacterized protein</fullName>
    </submittedName>
</protein>